<protein>
    <submittedName>
        <fullName evidence="10">Cytochrome-c peroxidase</fullName>
    </submittedName>
</protein>
<evidence type="ECO:0000256" key="8">
    <source>
        <dbReference type="SAM" id="SignalP"/>
    </source>
</evidence>
<keyword evidence="2 7" id="KW-0349">Heme</keyword>
<dbReference type="Pfam" id="PF03150">
    <property type="entry name" value="CCP_MauG"/>
    <property type="match status" value="1"/>
</dbReference>
<comment type="subcellular location">
    <subcellularLocation>
        <location evidence="1">Cell envelope</location>
    </subcellularLocation>
</comment>
<keyword evidence="5" id="KW-0560">Oxidoreductase</keyword>
<evidence type="ECO:0000256" key="5">
    <source>
        <dbReference type="ARBA" id="ARBA00023002"/>
    </source>
</evidence>
<dbReference type="Gene3D" id="1.10.760.10">
    <property type="entry name" value="Cytochrome c-like domain"/>
    <property type="match status" value="2"/>
</dbReference>
<dbReference type="AlphaFoldDB" id="A0A849VF98"/>
<gene>
    <name evidence="10" type="ORF">HG263_08570</name>
</gene>
<keyword evidence="11" id="KW-1185">Reference proteome</keyword>
<evidence type="ECO:0000256" key="6">
    <source>
        <dbReference type="ARBA" id="ARBA00023004"/>
    </source>
</evidence>
<dbReference type="InterPro" id="IPR009056">
    <property type="entry name" value="Cyt_c-like_dom"/>
</dbReference>
<evidence type="ECO:0000256" key="2">
    <source>
        <dbReference type="ARBA" id="ARBA00022617"/>
    </source>
</evidence>
<evidence type="ECO:0000259" key="9">
    <source>
        <dbReference type="PROSITE" id="PS51007"/>
    </source>
</evidence>
<evidence type="ECO:0000256" key="7">
    <source>
        <dbReference type="PROSITE-ProRule" id="PRU00433"/>
    </source>
</evidence>
<keyword evidence="6 7" id="KW-0408">Iron</keyword>
<proteinExistence type="predicted"/>
<evidence type="ECO:0000256" key="4">
    <source>
        <dbReference type="ARBA" id="ARBA00022729"/>
    </source>
</evidence>
<reference evidence="10 11" key="1">
    <citation type="submission" date="2020-04" db="EMBL/GenBank/DDBJ databases">
        <title>Pseudoalteromonas caenipelagi sp. nov., isolated from a tidal flat.</title>
        <authorList>
            <person name="Park S."/>
            <person name="Yoon J.-H."/>
        </authorList>
    </citation>
    <scope>NUCLEOTIDE SEQUENCE [LARGE SCALE GENOMIC DNA]</scope>
    <source>
        <strain evidence="10 11">JBTF-M23</strain>
    </source>
</reference>
<dbReference type="SUPFAM" id="SSF46626">
    <property type="entry name" value="Cytochrome c"/>
    <property type="match status" value="2"/>
</dbReference>
<feature type="chain" id="PRO_5032272092" evidence="8">
    <location>
        <begin position="27"/>
        <end position="506"/>
    </location>
</feature>
<sequence length="506" mass="55152">MNNAPLKHAAILLAVLSTIHVSTLHAKPRTQPPPRQPPGVQPATALDQELSVLISQHGLTGRVAGARQLPKISDPIARLGMQLFFTKALGGEKSVACASCHDPRLGGADALSLPIGTNAIEENIVGPNRRAINDEINIPRNSPTIFNTGFATNSLFWDGRVERVTVTDEQGNETSFISTPDSGFGVPDDKAGGTLVSTLARFPVTSKEEMRGEAFPDVTTNEALRTHLAQRIGDYGAEQGSLATNDWLQVFREAFDSQADAESLITFDNIAFALGQYQASFVMINTDWHRYVRGDLRALSEQQKNGAKLFFTQIADGGAGCVNCHSGERFTNDGFFNLAFPQYGIGKDETHADIGRAAIDPQARNQFAFRVPSLLNVSLTAPYSHAGAYESLEQVVSHYSNPEQAVEQFFQRGGACDLKQFATSAQCETLNLNARQNSEAALQLLRQSPFVAANLDAGQQQDLVAFLHALTDRCAKDQKCIRRWVPNRRMPDPDNLRLRTPRPVGG</sequence>
<evidence type="ECO:0000256" key="1">
    <source>
        <dbReference type="ARBA" id="ARBA00004196"/>
    </source>
</evidence>
<dbReference type="PANTHER" id="PTHR30600:SF10">
    <property type="entry name" value="BLL6722 PROTEIN"/>
    <property type="match status" value="1"/>
</dbReference>
<name>A0A849VF98_9GAMM</name>
<keyword evidence="10" id="KW-0575">Peroxidase</keyword>
<evidence type="ECO:0000313" key="10">
    <source>
        <dbReference type="EMBL" id="NOU50594.1"/>
    </source>
</evidence>
<dbReference type="RefSeq" id="WP_171625681.1">
    <property type="nucleotide sequence ID" value="NZ_JABBPG010000003.1"/>
</dbReference>
<dbReference type="PROSITE" id="PS51007">
    <property type="entry name" value="CYTC"/>
    <property type="match status" value="1"/>
</dbReference>
<dbReference type="GO" id="GO:0020037">
    <property type="term" value="F:heme binding"/>
    <property type="evidence" value="ECO:0007669"/>
    <property type="project" value="InterPro"/>
</dbReference>
<feature type="signal peptide" evidence="8">
    <location>
        <begin position="1"/>
        <end position="26"/>
    </location>
</feature>
<dbReference type="Proteomes" id="UP000586305">
    <property type="component" value="Unassembled WGS sequence"/>
</dbReference>
<dbReference type="InterPro" id="IPR051395">
    <property type="entry name" value="Cytochrome_c_Peroxidase/MauG"/>
</dbReference>
<feature type="domain" description="Cytochrome c" evidence="9">
    <location>
        <begin position="301"/>
        <end position="471"/>
    </location>
</feature>
<comment type="caution">
    <text evidence="10">The sequence shown here is derived from an EMBL/GenBank/DDBJ whole genome shotgun (WGS) entry which is preliminary data.</text>
</comment>
<organism evidence="10 11">
    <name type="scientific">Pseudoalteromonas caenipelagi</name>
    <dbReference type="NCBI Taxonomy" id="2726988"/>
    <lineage>
        <taxon>Bacteria</taxon>
        <taxon>Pseudomonadati</taxon>
        <taxon>Pseudomonadota</taxon>
        <taxon>Gammaproteobacteria</taxon>
        <taxon>Alteromonadales</taxon>
        <taxon>Pseudoalteromonadaceae</taxon>
        <taxon>Pseudoalteromonas</taxon>
    </lineage>
</organism>
<accession>A0A849VF98</accession>
<evidence type="ECO:0000313" key="11">
    <source>
        <dbReference type="Proteomes" id="UP000586305"/>
    </source>
</evidence>
<dbReference type="InterPro" id="IPR004852">
    <property type="entry name" value="Di-haem_cyt_c_peroxidsae"/>
</dbReference>
<dbReference type="GO" id="GO:0046872">
    <property type="term" value="F:metal ion binding"/>
    <property type="evidence" value="ECO:0007669"/>
    <property type="project" value="UniProtKB-KW"/>
</dbReference>
<keyword evidence="3 7" id="KW-0479">Metal-binding</keyword>
<evidence type="ECO:0000256" key="3">
    <source>
        <dbReference type="ARBA" id="ARBA00022723"/>
    </source>
</evidence>
<keyword evidence="4 8" id="KW-0732">Signal</keyword>
<dbReference type="InterPro" id="IPR036909">
    <property type="entry name" value="Cyt_c-like_dom_sf"/>
</dbReference>
<dbReference type="GO" id="GO:0004130">
    <property type="term" value="F:cytochrome-c peroxidase activity"/>
    <property type="evidence" value="ECO:0007669"/>
    <property type="project" value="TreeGrafter"/>
</dbReference>
<dbReference type="PANTHER" id="PTHR30600">
    <property type="entry name" value="CYTOCHROME C PEROXIDASE-RELATED"/>
    <property type="match status" value="1"/>
</dbReference>
<dbReference type="EMBL" id="JABBPG010000003">
    <property type="protein sequence ID" value="NOU50594.1"/>
    <property type="molecule type" value="Genomic_DNA"/>
</dbReference>
<dbReference type="GO" id="GO:0009055">
    <property type="term" value="F:electron transfer activity"/>
    <property type="evidence" value="ECO:0007669"/>
    <property type="project" value="InterPro"/>
</dbReference>
<dbReference type="GO" id="GO:0030313">
    <property type="term" value="C:cell envelope"/>
    <property type="evidence" value="ECO:0007669"/>
    <property type="project" value="UniProtKB-SubCell"/>
</dbReference>